<proteinExistence type="predicted"/>
<keyword evidence="3" id="KW-1185">Reference proteome</keyword>
<evidence type="ECO:0000313" key="2">
    <source>
        <dbReference type="EMBL" id="KAK0400237.1"/>
    </source>
</evidence>
<dbReference type="AlphaFoldDB" id="A0AA39H6N9"/>
<feature type="compositionally biased region" description="Basic and acidic residues" evidence="1">
    <location>
        <begin position="48"/>
        <end position="61"/>
    </location>
</feature>
<reference evidence="2" key="1">
    <citation type="submission" date="2023-06" db="EMBL/GenBank/DDBJ databases">
        <title>Genomic analysis of the entomopathogenic nematode Steinernema hermaphroditum.</title>
        <authorList>
            <person name="Schwarz E.M."/>
            <person name="Heppert J.K."/>
            <person name="Baniya A."/>
            <person name="Schwartz H.T."/>
            <person name="Tan C.-H."/>
            <person name="Antoshechkin I."/>
            <person name="Sternberg P.W."/>
            <person name="Goodrich-Blair H."/>
            <person name="Dillman A.R."/>
        </authorList>
    </citation>
    <scope>NUCLEOTIDE SEQUENCE</scope>
    <source>
        <strain evidence="2">PS9179</strain>
        <tissue evidence="2">Whole animal</tissue>
    </source>
</reference>
<evidence type="ECO:0000256" key="1">
    <source>
        <dbReference type="SAM" id="MobiDB-lite"/>
    </source>
</evidence>
<gene>
    <name evidence="2" type="ORF">QR680_003415</name>
</gene>
<evidence type="ECO:0000313" key="3">
    <source>
        <dbReference type="Proteomes" id="UP001175271"/>
    </source>
</evidence>
<accession>A0AA39H6N9</accession>
<comment type="caution">
    <text evidence="2">The sequence shown here is derived from an EMBL/GenBank/DDBJ whole genome shotgun (WGS) entry which is preliminary data.</text>
</comment>
<feature type="region of interest" description="Disordered" evidence="1">
    <location>
        <begin position="21"/>
        <end position="66"/>
    </location>
</feature>
<organism evidence="2 3">
    <name type="scientific">Steinernema hermaphroditum</name>
    <dbReference type="NCBI Taxonomy" id="289476"/>
    <lineage>
        <taxon>Eukaryota</taxon>
        <taxon>Metazoa</taxon>
        <taxon>Ecdysozoa</taxon>
        <taxon>Nematoda</taxon>
        <taxon>Chromadorea</taxon>
        <taxon>Rhabditida</taxon>
        <taxon>Tylenchina</taxon>
        <taxon>Panagrolaimomorpha</taxon>
        <taxon>Strongyloidoidea</taxon>
        <taxon>Steinernematidae</taxon>
        <taxon>Steinernema</taxon>
    </lineage>
</organism>
<feature type="compositionally biased region" description="Low complexity" evidence="1">
    <location>
        <begin position="21"/>
        <end position="33"/>
    </location>
</feature>
<name>A0AA39H6N9_9BILA</name>
<protein>
    <submittedName>
        <fullName evidence="2">Uncharacterized protein</fullName>
    </submittedName>
</protein>
<sequence length="134" mass="14250">MDPSVTTAVVSRVLRGVSFFSRSKPPVTSSSSTLQHVSGGTPVTSGKKPGDIDNKQAKEENTVDDIGATLPRVQSLVTSVNVAADSQEAQPSYFGYLAGVFSSVLPSVPTQTKINDIETKIKVFARKVSRTDNH</sequence>
<feature type="compositionally biased region" description="Polar residues" evidence="1">
    <location>
        <begin position="34"/>
        <end position="44"/>
    </location>
</feature>
<dbReference type="Proteomes" id="UP001175271">
    <property type="component" value="Unassembled WGS sequence"/>
</dbReference>
<dbReference type="EMBL" id="JAUCMV010000005">
    <property type="protein sequence ID" value="KAK0400237.1"/>
    <property type="molecule type" value="Genomic_DNA"/>
</dbReference>